<evidence type="ECO:0000313" key="3">
    <source>
        <dbReference type="Proteomes" id="UP000095347"/>
    </source>
</evidence>
<evidence type="ECO:0000313" key="2">
    <source>
        <dbReference type="EMBL" id="OEJ65696.1"/>
    </source>
</evidence>
<dbReference type="Proteomes" id="UP000095347">
    <property type="component" value="Unassembled WGS sequence"/>
</dbReference>
<organism evidence="2 3">
    <name type="scientific">Magnetovibrio blakemorei</name>
    <dbReference type="NCBI Taxonomy" id="28181"/>
    <lineage>
        <taxon>Bacteria</taxon>
        <taxon>Pseudomonadati</taxon>
        <taxon>Pseudomonadota</taxon>
        <taxon>Alphaproteobacteria</taxon>
        <taxon>Rhodospirillales</taxon>
        <taxon>Magnetovibrionaceae</taxon>
        <taxon>Magnetovibrio</taxon>
    </lineage>
</organism>
<feature type="domain" description="Glycosyl transferase family 1" evidence="1">
    <location>
        <begin position="163"/>
        <end position="321"/>
    </location>
</feature>
<dbReference type="Pfam" id="PF00534">
    <property type="entry name" value="Glycos_transf_1"/>
    <property type="match status" value="1"/>
</dbReference>
<reference evidence="3" key="1">
    <citation type="submission" date="2016-07" db="EMBL/GenBank/DDBJ databases">
        <authorList>
            <person name="Florea S."/>
            <person name="Webb J.S."/>
            <person name="Jaromczyk J."/>
            <person name="Schardl C.L."/>
        </authorList>
    </citation>
    <scope>NUCLEOTIDE SEQUENCE [LARGE SCALE GENOMIC DNA]</scope>
    <source>
        <strain evidence="3">MV-1</strain>
    </source>
</reference>
<keyword evidence="2" id="KW-0808">Transferase</keyword>
<evidence type="ECO:0000259" key="1">
    <source>
        <dbReference type="Pfam" id="PF00534"/>
    </source>
</evidence>
<proteinExistence type="predicted"/>
<keyword evidence="3" id="KW-1185">Reference proteome</keyword>
<dbReference type="InterPro" id="IPR001296">
    <property type="entry name" value="Glyco_trans_1"/>
</dbReference>
<name>A0A1E5Q5Q8_9PROT</name>
<dbReference type="PANTHER" id="PTHR12526">
    <property type="entry name" value="GLYCOSYLTRANSFERASE"/>
    <property type="match status" value="1"/>
</dbReference>
<dbReference type="EMBL" id="MCGG01000046">
    <property type="protein sequence ID" value="OEJ65696.1"/>
    <property type="molecule type" value="Genomic_DNA"/>
</dbReference>
<dbReference type="RefSeq" id="WP_069958633.1">
    <property type="nucleotide sequence ID" value="NZ_MCGG01000046.1"/>
</dbReference>
<dbReference type="PANTHER" id="PTHR12526:SF635">
    <property type="entry name" value="GLYCOSYL TRANSFERASE GROUP 1"/>
    <property type="match status" value="1"/>
</dbReference>
<dbReference type="GO" id="GO:0016757">
    <property type="term" value="F:glycosyltransferase activity"/>
    <property type="evidence" value="ECO:0007669"/>
    <property type="project" value="InterPro"/>
</dbReference>
<protein>
    <submittedName>
        <fullName evidence="2">Glycosyl transferase</fullName>
    </submittedName>
</protein>
<dbReference type="STRING" id="28181.BEN30_13700"/>
<dbReference type="OrthoDB" id="529131at2"/>
<dbReference type="SUPFAM" id="SSF53756">
    <property type="entry name" value="UDP-Glycosyltransferase/glycogen phosphorylase"/>
    <property type="match status" value="1"/>
</dbReference>
<accession>A0A1E5Q5Q8</accession>
<gene>
    <name evidence="2" type="ORF">BEN30_13700</name>
</gene>
<dbReference type="CDD" id="cd03811">
    <property type="entry name" value="GT4_GT28_WabH-like"/>
    <property type="match status" value="1"/>
</dbReference>
<sequence>MRVLQVMAGAEFGGAEAFFVRLVIGLHKAGLDQRVIIRKNEQRAQVLRDAGLEPVELSFGGLLDLKTPMMIKRELRTFRPQVVLTWMNRATSKMPSRRPSDLNYVLAARLGGYYNLKYYKKCDHLVGNTEDICDYLGKENWPQERIHYLPNFVAADHRPPAPRNKLHIPERSKMILTLGRLHANKAFDTLIRALAHVPDAYLVIAGEGPEREALESLAQELGVRPRIRMLGWRDDVPELMAACDLFVCPSRHEPLGNVVIEAWAQDRPVVATDSVGPAALIKDGVDGLLTPVDDAPALAKAINRVLKDDVLAGDLAQAGRQHYERKFTEQMVVQRYLDFFQEIAD</sequence>
<dbReference type="Gene3D" id="3.40.50.2000">
    <property type="entry name" value="Glycogen Phosphorylase B"/>
    <property type="match status" value="2"/>
</dbReference>
<dbReference type="AlphaFoldDB" id="A0A1E5Q5Q8"/>
<comment type="caution">
    <text evidence="2">The sequence shown here is derived from an EMBL/GenBank/DDBJ whole genome shotgun (WGS) entry which is preliminary data.</text>
</comment>